<dbReference type="Proteomes" id="UP000192223">
    <property type="component" value="Unplaced"/>
</dbReference>
<feature type="transmembrane region" description="Helical" evidence="1">
    <location>
        <begin position="132"/>
        <end position="155"/>
    </location>
</feature>
<evidence type="ECO:0000313" key="3">
    <source>
        <dbReference type="RefSeq" id="XP_018321583.1"/>
    </source>
</evidence>
<dbReference type="AlphaFoldDB" id="A0A1W4WN88"/>
<organism evidence="2 3">
    <name type="scientific">Agrilus planipennis</name>
    <name type="common">Emerald ash borer</name>
    <name type="synonym">Agrilus marcopoli</name>
    <dbReference type="NCBI Taxonomy" id="224129"/>
    <lineage>
        <taxon>Eukaryota</taxon>
        <taxon>Metazoa</taxon>
        <taxon>Ecdysozoa</taxon>
        <taxon>Arthropoda</taxon>
        <taxon>Hexapoda</taxon>
        <taxon>Insecta</taxon>
        <taxon>Pterygota</taxon>
        <taxon>Neoptera</taxon>
        <taxon>Endopterygota</taxon>
        <taxon>Coleoptera</taxon>
        <taxon>Polyphaga</taxon>
        <taxon>Elateriformia</taxon>
        <taxon>Buprestoidea</taxon>
        <taxon>Buprestidae</taxon>
        <taxon>Agrilinae</taxon>
        <taxon>Agrilus</taxon>
    </lineage>
</organism>
<dbReference type="OrthoDB" id="8186944at2759"/>
<keyword evidence="2" id="KW-1185">Reference proteome</keyword>
<dbReference type="KEGG" id="apln:108734465"/>
<dbReference type="RefSeq" id="XP_018321583.1">
    <property type="nucleotide sequence ID" value="XM_018466081.2"/>
</dbReference>
<evidence type="ECO:0000313" key="2">
    <source>
        <dbReference type="Proteomes" id="UP000192223"/>
    </source>
</evidence>
<dbReference type="GeneID" id="108734465"/>
<accession>A0A1W4WN88</accession>
<dbReference type="FunCoup" id="A0A1W4WN88">
    <property type="interactions" value="24"/>
</dbReference>
<feature type="transmembrane region" description="Helical" evidence="1">
    <location>
        <begin position="12"/>
        <end position="35"/>
    </location>
</feature>
<evidence type="ECO:0000256" key="1">
    <source>
        <dbReference type="SAM" id="Phobius"/>
    </source>
</evidence>
<keyword evidence="1" id="KW-1133">Transmembrane helix</keyword>
<dbReference type="InParanoid" id="A0A1W4WN88"/>
<keyword evidence="1" id="KW-0812">Transmembrane</keyword>
<protein>
    <submittedName>
        <fullName evidence="3">Uncharacterized protein LOC108734465</fullName>
    </submittedName>
</protein>
<proteinExistence type="predicted"/>
<feature type="transmembrane region" description="Helical" evidence="1">
    <location>
        <begin position="69"/>
        <end position="88"/>
    </location>
</feature>
<gene>
    <name evidence="3" type="primary">LOC108734465</name>
</gene>
<keyword evidence="1" id="KW-0472">Membrane</keyword>
<name>A0A1W4WN88_AGRPL</name>
<feature type="transmembrane region" description="Helical" evidence="1">
    <location>
        <begin position="218"/>
        <end position="242"/>
    </location>
</feature>
<sequence>MEQRVAESKLYILYIFIAVFSASSSITTGIAWGHWKQTLDQCIGRNCSCILYGYHTPTHFLGGDLAPCIWVTFGPLFYLLFIIGLACFHGYRVIFASKNNVTRTIPSRNAEGEIVEIHAIHKDDTSPLPRTFWIITSAFTAILTLYTLIHFAIFLDGYLSTCKQYRLMVEKIVGFGGTILPVIHGRLSCNAIFDFMDYIQPDSVTSYRQGYIDTGLDLTLGLIASCSTWVLFLISSLINIGLARQQE</sequence>
<reference evidence="3" key="1">
    <citation type="submission" date="2025-08" db="UniProtKB">
        <authorList>
            <consortium name="RefSeq"/>
        </authorList>
    </citation>
    <scope>IDENTIFICATION</scope>
    <source>
        <tissue evidence="3">Entire body</tissue>
    </source>
</reference>